<dbReference type="Proteomes" id="UP000597459">
    <property type="component" value="Unassembled WGS sequence"/>
</dbReference>
<sequence>MFCAVISRKARLDRLIDGCNKQPREDIITSSLFGSIEFLTKSERVLALNVLTGHEFSKDVNVFLWPYFRNGKERCEPDIVLRDIVEGHSVYWIVEVKWGAALGVNQIQREIRALQTGECCRGNIPYAPRKVIGYTLLGAEEKHKDVLNEARQVYVEMKVLSRTWTELTSRLRYLTNIDDTGLCAWTKTVEEFLNATSRGYILGSWPVLYPTEAKHFMFGSGGIFPLMPARQKVSVVQFYFD</sequence>
<dbReference type="AlphaFoldDB" id="A0A967B974"/>
<evidence type="ECO:0000313" key="2">
    <source>
        <dbReference type="Proteomes" id="UP000597459"/>
    </source>
</evidence>
<reference evidence="1" key="1">
    <citation type="submission" date="2019-11" db="EMBL/GenBank/DDBJ databases">
        <title>Description of new Acetobacter species.</title>
        <authorList>
            <person name="Cleenwerck I."/>
            <person name="Sombolestani A.S."/>
        </authorList>
    </citation>
    <scope>NUCLEOTIDE SEQUENCE</scope>
    <source>
        <strain evidence="1">LMG 1626</strain>
    </source>
</reference>
<comment type="caution">
    <text evidence="1">The sequence shown here is derived from an EMBL/GenBank/DDBJ whole genome shotgun (WGS) entry which is preliminary data.</text>
</comment>
<dbReference type="RefSeq" id="WP_166317080.1">
    <property type="nucleotide sequence ID" value="NZ_WOTH01000028.1"/>
</dbReference>
<name>A0A967B974_9PROT</name>
<gene>
    <name evidence="1" type="ORF">GOB87_11955</name>
</gene>
<organism evidence="1 2">
    <name type="scientific">Acetobacter estunensis</name>
    <dbReference type="NCBI Taxonomy" id="104097"/>
    <lineage>
        <taxon>Bacteria</taxon>
        <taxon>Pseudomonadati</taxon>
        <taxon>Pseudomonadota</taxon>
        <taxon>Alphaproteobacteria</taxon>
        <taxon>Acetobacterales</taxon>
        <taxon>Acetobacteraceae</taxon>
        <taxon>Acetobacter</taxon>
    </lineage>
</organism>
<protein>
    <submittedName>
        <fullName evidence="1">Uncharacterized protein</fullName>
    </submittedName>
</protein>
<evidence type="ECO:0000313" key="1">
    <source>
        <dbReference type="EMBL" id="NHO54649.1"/>
    </source>
</evidence>
<proteinExistence type="predicted"/>
<dbReference type="EMBL" id="WOTH01000028">
    <property type="protein sequence ID" value="NHO54649.1"/>
    <property type="molecule type" value="Genomic_DNA"/>
</dbReference>
<keyword evidence="2" id="KW-1185">Reference proteome</keyword>
<accession>A0A967B974</accession>